<proteinExistence type="predicted"/>
<accession>A0A378TGG8</accession>
<name>A0A378TGG8_9MYCO</name>
<dbReference type="OrthoDB" id="4623402at2"/>
<sequence length="149" mass="15959">MAVGDYHNHETTYRRARQILRAVPEPGWEAIESSVVAAVRATPRGGWPLDVDDPDPATTSGVLRVSDLALGAALGRALRGDPDYVVTDIEHPSDDGVLQRVSIFISGRYGADLTAAAGRVRRRAAAVVADVLGPSRVPEVEVEVTDVHR</sequence>
<gene>
    <name evidence="1" type="ORF">NCTC10821_02783</name>
</gene>
<keyword evidence="2" id="KW-1185">Reference proteome</keyword>
<reference evidence="1 2" key="1">
    <citation type="submission" date="2018-06" db="EMBL/GenBank/DDBJ databases">
        <authorList>
            <consortium name="Pathogen Informatics"/>
            <person name="Doyle S."/>
        </authorList>
    </citation>
    <scope>NUCLEOTIDE SEQUENCE [LARGE SCALE GENOMIC DNA]</scope>
    <source>
        <strain evidence="1 2">NCTC10821</strain>
    </source>
</reference>
<protein>
    <recommendedName>
        <fullName evidence="3">Asp23/Gls24 family envelope stress response protein</fullName>
    </recommendedName>
</protein>
<evidence type="ECO:0008006" key="3">
    <source>
        <dbReference type="Google" id="ProtNLM"/>
    </source>
</evidence>
<dbReference type="AlphaFoldDB" id="A0A378TGG8"/>
<dbReference type="EMBL" id="UGQT01000001">
    <property type="protein sequence ID" value="STZ59257.1"/>
    <property type="molecule type" value="Genomic_DNA"/>
</dbReference>
<evidence type="ECO:0000313" key="2">
    <source>
        <dbReference type="Proteomes" id="UP000254978"/>
    </source>
</evidence>
<evidence type="ECO:0000313" key="1">
    <source>
        <dbReference type="EMBL" id="STZ59257.1"/>
    </source>
</evidence>
<dbReference type="Proteomes" id="UP000254978">
    <property type="component" value="Unassembled WGS sequence"/>
</dbReference>
<dbReference type="RefSeq" id="WP_068914606.1">
    <property type="nucleotide sequence ID" value="NZ_AP022600.1"/>
</dbReference>
<organism evidence="1 2">
    <name type="scientific">Mycolicibacterium tokaiense</name>
    <dbReference type="NCBI Taxonomy" id="39695"/>
    <lineage>
        <taxon>Bacteria</taxon>
        <taxon>Bacillati</taxon>
        <taxon>Actinomycetota</taxon>
        <taxon>Actinomycetes</taxon>
        <taxon>Mycobacteriales</taxon>
        <taxon>Mycobacteriaceae</taxon>
        <taxon>Mycolicibacterium</taxon>
    </lineage>
</organism>